<reference evidence="13 14" key="1">
    <citation type="submission" date="2020-01" db="EMBL/GenBank/DDBJ databases">
        <authorList>
            <person name="Lee S.D."/>
        </authorList>
    </citation>
    <scope>NUCLEOTIDE SEQUENCE [LARGE SCALE GENOMIC DNA]</scope>
    <source>
        <strain evidence="13 14">SAP-1</strain>
    </source>
</reference>
<dbReference type="Gene3D" id="1.10.760.10">
    <property type="entry name" value="Cytochrome c-like domain"/>
    <property type="match status" value="2"/>
</dbReference>
<evidence type="ECO:0000256" key="10">
    <source>
        <dbReference type="PIRSR" id="PIRSR000018-51"/>
    </source>
</evidence>
<organism evidence="13 14">
    <name type="scientific">Rouxiella aceris</name>
    <dbReference type="NCBI Taxonomy" id="2703884"/>
    <lineage>
        <taxon>Bacteria</taxon>
        <taxon>Pseudomonadati</taxon>
        <taxon>Pseudomonadota</taxon>
        <taxon>Gammaproteobacteria</taxon>
        <taxon>Enterobacterales</taxon>
        <taxon>Yersiniaceae</taxon>
        <taxon>Rouxiella</taxon>
    </lineage>
</organism>
<evidence type="ECO:0000256" key="3">
    <source>
        <dbReference type="ARBA" id="ARBA00022617"/>
    </source>
</evidence>
<dbReference type="PANTHER" id="PTHR35008:SF8">
    <property type="entry name" value="ALCOHOL DEHYDROGENASE CYTOCHROME C SUBUNIT"/>
    <property type="match status" value="1"/>
</dbReference>
<feature type="binding site" description="covalent" evidence="9">
    <location>
        <position position="46"/>
    </location>
    <ligand>
        <name>heme c</name>
        <dbReference type="ChEBI" id="CHEBI:61717"/>
        <label>1</label>
    </ligand>
</feature>
<evidence type="ECO:0000256" key="4">
    <source>
        <dbReference type="ARBA" id="ARBA00022723"/>
    </source>
</evidence>
<comment type="subcellular location">
    <subcellularLocation>
        <location evidence="1">Cell membrane</location>
    </subcellularLocation>
</comment>
<feature type="binding site" description="axial binding residue" evidence="10">
    <location>
        <position position="47"/>
    </location>
    <ligand>
        <name>heme c</name>
        <dbReference type="ChEBI" id="CHEBI:61717"/>
        <label>1</label>
    </ligand>
    <ligandPart>
        <name>Fe</name>
        <dbReference type="ChEBI" id="CHEBI:18248"/>
    </ligandPart>
</feature>
<evidence type="ECO:0000256" key="6">
    <source>
        <dbReference type="ARBA" id="ARBA00022737"/>
    </source>
</evidence>
<evidence type="ECO:0000256" key="7">
    <source>
        <dbReference type="ARBA" id="ARBA00023004"/>
    </source>
</evidence>
<dbReference type="PROSITE" id="PS51007">
    <property type="entry name" value="CYTC"/>
    <property type="match status" value="3"/>
</dbReference>
<dbReference type="GO" id="GO:0005506">
    <property type="term" value="F:iron ion binding"/>
    <property type="evidence" value="ECO:0007669"/>
    <property type="project" value="InterPro"/>
</dbReference>
<gene>
    <name evidence="13" type="ORF">GW590_06120</name>
</gene>
<evidence type="ECO:0000313" key="13">
    <source>
        <dbReference type="EMBL" id="NMP26442.1"/>
    </source>
</evidence>
<feature type="binding site" description="covalent" evidence="9">
    <location>
        <position position="316"/>
    </location>
    <ligand>
        <name>heme c</name>
        <dbReference type="ChEBI" id="CHEBI:61717"/>
        <label>3</label>
    </ligand>
</feature>
<dbReference type="InterPro" id="IPR036909">
    <property type="entry name" value="Cyt_c-like_dom_sf"/>
</dbReference>
<feature type="binding site" description="covalent" evidence="9">
    <location>
        <position position="313"/>
    </location>
    <ligand>
        <name>heme c</name>
        <dbReference type="ChEBI" id="CHEBI:61717"/>
        <label>3</label>
    </ligand>
</feature>
<feature type="signal peptide" evidence="11">
    <location>
        <begin position="1"/>
        <end position="22"/>
    </location>
</feature>
<dbReference type="EMBL" id="JAADJU010000003">
    <property type="protein sequence ID" value="NMP26442.1"/>
    <property type="molecule type" value="Genomic_DNA"/>
</dbReference>
<keyword evidence="8" id="KW-0472">Membrane</keyword>
<evidence type="ECO:0000256" key="5">
    <source>
        <dbReference type="ARBA" id="ARBA00022729"/>
    </source>
</evidence>
<evidence type="ECO:0000256" key="8">
    <source>
        <dbReference type="ARBA" id="ARBA00023136"/>
    </source>
</evidence>
<keyword evidence="6" id="KW-0677">Repeat</keyword>
<dbReference type="RefSeq" id="WP_169402150.1">
    <property type="nucleotide sequence ID" value="NZ_JAADJU010000003.1"/>
</dbReference>
<evidence type="ECO:0000256" key="2">
    <source>
        <dbReference type="ARBA" id="ARBA00022475"/>
    </source>
</evidence>
<keyword evidence="3 9" id="KW-0349">Heme</keyword>
<feature type="domain" description="Cytochrome c" evidence="12">
    <location>
        <begin position="29"/>
        <end position="134"/>
    </location>
</feature>
<evidence type="ECO:0000313" key="14">
    <source>
        <dbReference type="Proteomes" id="UP000585363"/>
    </source>
</evidence>
<feature type="domain" description="Cytochrome c" evidence="12">
    <location>
        <begin position="176"/>
        <end position="284"/>
    </location>
</feature>
<dbReference type="InterPro" id="IPR014353">
    <property type="entry name" value="Membr-bd_ADH_cyt_c"/>
</dbReference>
<sequence length="411" mass="43609">MKTLASFSLGLLALGVSAMAQAGGNGDYSQIERGRYLAVVGDCAACHTSSQPGSQPLAGGVAIETPFGRLVGANITPDVVTGIGKWTFDDFQRAMSQGVGHDGVRLYGAMPFTAYTKVSKADNQAIWAYLQSVQPVNHPVQSNQLPFPFNIRTSLLAWNWINFKQGEFRPDMKKSAEWNRGAYIVAGLGHCGTCHTPKNMLGGDKDDNFLQGSVVENWMAPDITSNSHTGLGSWTAEDITTYLKTGANRFDIASGPMAEEVQNSSQHWTDEDLHAVAVYLKDSGLDSGNKAPAAISASDNRMKAGKAIYADRCSACHTPNGGGQPGLFPRLADSPLINSDSATSLIHVVLAGSRPVDTQAAPTAPGMPSFDANLSDADVANVLTYIRNSWGNSAAAVADSDVKALRTELKK</sequence>
<dbReference type="Pfam" id="PF00034">
    <property type="entry name" value="Cytochrom_C"/>
    <property type="match status" value="2"/>
</dbReference>
<dbReference type="AlphaFoldDB" id="A0A848MHF6"/>
<feature type="chain" id="PRO_5032562486" evidence="11">
    <location>
        <begin position="23"/>
        <end position="411"/>
    </location>
</feature>
<protein>
    <submittedName>
        <fullName evidence="13">Cytochrome c</fullName>
    </submittedName>
</protein>
<dbReference type="InterPro" id="IPR009056">
    <property type="entry name" value="Cyt_c-like_dom"/>
</dbReference>
<comment type="cofactor">
    <cofactor evidence="9">
        <name>heme c</name>
        <dbReference type="ChEBI" id="CHEBI:61717"/>
    </cofactor>
    <text evidence="9">Binds 3 heme c groups covalently per subunit.</text>
</comment>
<dbReference type="Proteomes" id="UP000585363">
    <property type="component" value="Unassembled WGS sequence"/>
</dbReference>
<dbReference type="GO" id="GO:0009055">
    <property type="term" value="F:electron transfer activity"/>
    <property type="evidence" value="ECO:0007669"/>
    <property type="project" value="InterPro"/>
</dbReference>
<reference evidence="13 14" key="2">
    <citation type="submission" date="2020-06" db="EMBL/GenBank/DDBJ databases">
        <title>Polyphasic characterization of a Rahnella strain isolated from tree sap.</title>
        <authorList>
            <person name="Kim I.S."/>
        </authorList>
    </citation>
    <scope>NUCLEOTIDE SEQUENCE [LARGE SCALE GENOMIC DNA]</scope>
    <source>
        <strain evidence="13 14">SAP-1</strain>
    </source>
</reference>
<feature type="binding site" description="covalent" evidence="9">
    <location>
        <position position="191"/>
    </location>
    <ligand>
        <name>heme c</name>
        <dbReference type="ChEBI" id="CHEBI:61717"/>
        <label>2</label>
    </ligand>
</feature>
<comment type="caution">
    <text evidence="13">The sequence shown here is derived from an EMBL/GenBank/DDBJ whole genome shotgun (WGS) entry which is preliminary data.</text>
</comment>
<keyword evidence="5 11" id="KW-0732">Signal</keyword>
<keyword evidence="2" id="KW-1003">Cell membrane</keyword>
<evidence type="ECO:0000256" key="9">
    <source>
        <dbReference type="PIRSR" id="PIRSR000018-50"/>
    </source>
</evidence>
<dbReference type="InterPro" id="IPR051459">
    <property type="entry name" value="Cytochrome_c-type_DH"/>
</dbReference>
<dbReference type="PIRSF" id="PIRSF000018">
    <property type="entry name" value="Mb_ADH_cyt_c"/>
    <property type="match status" value="1"/>
</dbReference>
<name>A0A848MHF6_9GAMM</name>
<feature type="binding site" description="axial binding residue" evidence="10">
    <location>
        <position position="195"/>
    </location>
    <ligand>
        <name>heme c</name>
        <dbReference type="ChEBI" id="CHEBI:61717"/>
        <label>2</label>
    </ligand>
    <ligandPart>
        <name>Fe</name>
        <dbReference type="ChEBI" id="CHEBI:18248"/>
    </ligandPart>
</feature>
<dbReference type="SUPFAM" id="SSF46626">
    <property type="entry name" value="Cytochrome c"/>
    <property type="match status" value="3"/>
</dbReference>
<dbReference type="GO" id="GO:0020037">
    <property type="term" value="F:heme binding"/>
    <property type="evidence" value="ECO:0007669"/>
    <property type="project" value="InterPro"/>
</dbReference>
<feature type="binding site" description="covalent" evidence="9">
    <location>
        <position position="194"/>
    </location>
    <ligand>
        <name>heme c</name>
        <dbReference type="ChEBI" id="CHEBI:61717"/>
        <label>2</label>
    </ligand>
</feature>
<keyword evidence="4 10" id="KW-0479">Metal-binding</keyword>
<proteinExistence type="predicted"/>
<dbReference type="GO" id="GO:0016614">
    <property type="term" value="F:oxidoreductase activity, acting on CH-OH group of donors"/>
    <property type="evidence" value="ECO:0007669"/>
    <property type="project" value="InterPro"/>
</dbReference>
<evidence type="ECO:0000256" key="11">
    <source>
        <dbReference type="SAM" id="SignalP"/>
    </source>
</evidence>
<accession>A0A848MHF6</accession>
<feature type="binding site" description="covalent" evidence="9">
    <location>
        <position position="43"/>
    </location>
    <ligand>
        <name>heme c</name>
        <dbReference type="ChEBI" id="CHEBI:61717"/>
        <label>1</label>
    </ligand>
</feature>
<feature type="binding site" description="axial binding residue" evidence="10">
    <location>
        <position position="317"/>
    </location>
    <ligand>
        <name>heme c</name>
        <dbReference type="ChEBI" id="CHEBI:61717"/>
        <label>3</label>
    </ligand>
    <ligandPart>
        <name>Fe</name>
        <dbReference type="ChEBI" id="CHEBI:18248"/>
    </ligandPart>
</feature>
<dbReference type="GO" id="GO:0005886">
    <property type="term" value="C:plasma membrane"/>
    <property type="evidence" value="ECO:0007669"/>
    <property type="project" value="UniProtKB-SubCell"/>
</dbReference>
<keyword evidence="14" id="KW-1185">Reference proteome</keyword>
<evidence type="ECO:0000259" key="12">
    <source>
        <dbReference type="PROSITE" id="PS51007"/>
    </source>
</evidence>
<evidence type="ECO:0000256" key="1">
    <source>
        <dbReference type="ARBA" id="ARBA00004236"/>
    </source>
</evidence>
<dbReference type="PANTHER" id="PTHR35008">
    <property type="entry name" value="BLL4482 PROTEIN-RELATED"/>
    <property type="match status" value="1"/>
</dbReference>
<keyword evidence="7 10" id="KW-0408">Iron</keyword>
<feature type="domain" description="Cytochrome c" evidence="12">
    <location>
        <begin position="300"/>
        <end position="390"/>
    </location>
</feature>